<dbReference type="EnsemblMetazoa" id="Aqu2.1.24329_001">
    <property type="protein sequence ID" value="Aqu2.1.24329_001"/>
    <property type="gene ID" value="Aqu2.1.24329"/>
</dbReference>
<dbReference type="AlphaFoldDB" id="A0A1X7UA18"/>
<proteinExistence type="predicted"/>
<reference evidence="2" key="1">
    <citation type="submission" date="2017-05" db="UniProtKB">
        <authorList>
            <consortium name="EnsemblMetazoa"/>
        </authorList>
    </citation>
    <scope>IDENTIFICATION</scope>
</reference>
<organism evidence="2">
    <name type="scientific">Amphimedon queenslandica</name>
    <name type="common">Sponge</name>
    <dbReference type="NCBI Taxonomy" id="400682"/>
    <lineage>
        <taxon>Eukaryota</taxon>
        <taxon>Metazoa</taxon>
        <taxon>Porifera</taxon>
        <taxon>Demospongiae</taxon>
        <taxon>Heteroscleromorpha</taxon>
        <taxon>Haplosclerida</taxon>
        <taxon>Niphatidae</taxon>
        <taxon>Amphimedon</taxon>
    </lineage>
</organism>
<protein>
    <submittedName>
        <fullName evidence="2">Uncharacterized protein</fullName>
    </submittedName>
</protein>
<evidence type="ECO:0000256" key="1">
    <source>
        <dbReference type="SAM" id="MobiDB-lite"/>
    </source>
</evidence>
<dbReference type="InParanoid" id="A0A1X7UA18"/>
<accession>A0A1X7UA18</accession>
<evidence type="ECO:0000313" key="2">
    <source>
        <dbReference type="EnsemblMetazoa" id="Aqu2.1.24329_001"/>
    </source>
</evidence>
<sequence length="71" mass="8113">MGEDNEEFDLLYDNDEEMKSQPGSPNQLLPLVDETINIDETGNALPPQTVEEDMEDHHLLQHHHQDGIAMM</sequence>
<feature type="region of interest" description="Disordered" evidence="1">
    <location>
        <begin position="1"/>
        <end position="29"/>
    </location>
</feature>
<name>A0A1X7UA18_AMPQE</name>
<feature type="compositionally biased region" description="Acidic residues" evidence="1">
    <location>
        <begin position="1"/>
        <end position="16"/>
    </location>
</feature>